<keyword evidence="1 3" id="KW-0732">Signal</keyword>
<gene>
    <name evidence="5" type="ORF">AVJ23_16220</name>
</gene>
<evidence type="ECO:0000256" key="1">
    <source>
        <dbReference type="ARBA" id="ARBA00022729"/>
    </source>
</evidence>
<organism evidence="5 6">
    <name type="scientific">Pseudoponticoccus marisrubri</name>
    <dbReference type="NCBI Taxonomy" id="1685382"/>
    <lineage>
        <taxon>Bacteria</taxon>
        <taxon>Pseudomonadati</taxon>
        <taxon>Pseudomonadota</taxon>
        <taxon>Alphaproteobacteria</taxon>
        <taxon>Rhodobacterales</taxon>
        <taxon>Roseobacteraceae</taxon>
        <taxon>Pseudoponticoccus</taxon>
    </lineage>
</organism>
<name>A0A0W7WGE2_9RHOB</name>
<sequence length="314" mass="34611">MGFMNIIKSLKTCIAAAAMAASTLTLAGMAEAREFKVLSYNAMLLSKFTFPNHRQDDRAKLIPQALSRQGSWDVIVYNEAFENEARSILMLNTIGQGYPFMTDVPDKATIHDDSGVFLVSRHPIVETDTLVFSACDGSDCLANKGAVYAKIWKDNVYHHVFATHLQADDSEDAVTARTMQLIQLQAFMLSKAAAASLNNEPVIIAGDLNFDRLHNSSEFKGMLGMFQAETPPELFHSFDPVNNGLAKWRYAGEQQMTLDYVLTSRFGTQPSETDYAVIRPKAGSSLRYSPFGGAGTTTSDLSDHYGISATFRFN</sequence>
<dbReference type="STRING" id="1685382.AVJ23_16220"/>
<accession>A0A0W7WGE2</accession>
<reference evidence="5 6" key="1">
    <citation type="submission" date="2015-12" db="EMBL/GenBank/DDBJ databases">
        <authorList>
            <person name="Shamseldin A."/>
            <person name="Moawad H."/>
            <person name="Abd El-Rahim W.M."/>
            <person name="Sadowsky M.J."/>
        </authorList>
    </citation>
    <scope>NUCLEOTIDE SEQUENCE [LARGE SCALE GENOMIC DNA]</scope>
    <source>
        <strain evidence="5 6">SJ5A-1</strain>
    </source>
</reference>
<dbReference type="InterPro" id="IPR017766">
    <property type="entry name" value="Sphingomyelinase/PLipase_C"/>
</dbReference>
<dbReference type="AlphaFoldDB" id="A0A0W7WGE2"/>
<feature type="chain" id="PRO_5006936256" description="Endonuclease/exonuclease/phosphatase domain-containing protein" evidence="3">
    <location>
        <begin position="28"/>
        <end position="314"/>
    </location>
</feature>
<dbReference type="CDD" id="cd09078">
    <property type="entry name" value="nSMase"/>
    <property type="match status" value="1"/>
</dbReference>
<evidence type="ECO:0000256" key="3">
    <source>
        <dbReference type="SAM" id="SignalP"/>
    </source>
</evidence>
<protein>
    <recommendedName>
        <fullName evidence="4">Endonuclease/exonuclease/phosphatase domain-containing protein</fullName>
    </recommendedName>
</protein>
<dbReference type="EMBL" id="LPXO01000011">
    <property type="protein sequence ID" value="KUF09699.1"/>
    <property type="molecule type" value="Genomic_DNA"/>
</dbReference>
<feature type="domain" description="Endonuclease/exonuclease/phosphatase" evidence="4">
    <location>
        <begin position="56"/>
        <end position="268"/>
    </location>
</feature>
<dbReference type="InterPro" id="IPR036691">
    <property type="entry name" value="Endo/exonu/phosph_ase_sf"/>
</dbReference>
<evidence type="ECO:0000313" key="5">
    <source>
        <dbReference type="EMBL" id="KUF09699.1"/>
    </source>
</evidence>
<dbReference type="Pfam" id="PF03372">
    <property type="entry name" value="Exo_endo_phos"/>
    <property type="match status" value="1"/>
</dbReference>
<dbReference type="SUPFAM" id="SSF56219">
    <property type="entry name" value="DNase I-like"/>
    <property type="match status" value="1"/>
</dbReference>
<proteinExistence type="predicted"/>
<evidence type="ECO:0000313" key="6">
    <source>
        <dbReference type="Proteomes" id="UP000054396"/>
    </source>
</evidence>
<dbReference type="PANTHER" id="PTHR16320">
    <property type="entry name" value="SPHINGOMYELINASE FAMILY MEMBER"/>
    <property type="match status" value="1"/>
</dbReference>
<dbReference type="InterPro" id="IPR005135">
    <property type="entry name" value="Endo/exonuclease/phosphatase"/>
</dbReference>
<dbReference type="Proteomes" id="UP000054396">
    <property type="component" value="Unassembled WGS sequence"/>
</dbReference>
<dbReference type="Gene3D" id="3.60.10.10">
    <property type="entry name" value="Endonuclease/exonuclease/phosphatase"/>
    <property type="match status" value="1"/>
</dbReference>
<dbReference type="GO" id="GO:0004767">
    <property type="term" value="F:sphingomyelin phosphodiesterase activity"/>
    <property type="evidence" value="ECO:0007669"/>
    <property type="project" value="InterPro"/>
</dbReference>
<evidence type="ECO:0000259" key="4">
    <source>
        <dbReference type="Pfam" id="PF03372"/>
    </source>
</evidence>
<feature type="signal peptide" evidence="3">
    <location>
        <begin position="1"/>
        <end position="27"/>
    </location>
</feature>
<keyword evidence="2" id="KW-0378">Hydrolase</keyword>
<evidence type="ECO:0000256" key="2">
    <source>
        <dbReference type="ARBA" id="ARBA00022801"/>
    </source>
</evidence>
<keyword evidence="6" id="KW-1185">Reference proteome</keyword>
<dbReference type="InterPro" id="IPR038772">
    <property type="entry name" value="Sph/SMPD2-like"/>
</dbReference>
<dbReference type="PANTHER" id="PTHR16320:SF23">
    <property type="entry name" value="SPHINGOMYELINASE C 1"/>
    <property type="match status" value="1"/>
</dbReference>
<dbReference type="GO" id="GO:0005576">
    <property type="term" value="C:extracellular region"/>
    <property type="evidence" value="ECO:0007669"/>
    <property type="project" value="InterPro"/>
</dbReference>
<comment type="caution">
    <text evidence="5">The sequence shown here is derived from an EMBL/GenBank/DDBJ whole genome shotgun (WGS) entry which is preliminary data.</text>
</comment>